<dbReference type="PANTHER" id="PTHR42783:SF3">
    <property type="entry name" value="GLUTAMATE SYNTHASE [NADPH] SMALL CHAIN-RELATED"/>
    <property type="match status" value="1"/>
</dbReference>
<dbReference type="InterPro" id="IPR036188">
    <property type="entry name" value="FAD/NAD-bd_sf"/>
</dbReference>
<gene>
    <name evidence="2" type="ORF">NVS47_02185</name>
</gene>
<protein>
    <submittedName>
        <fullName evidence="2">FAD-dependent oxidoreductase</fullName>
    </submittedName>
</protein>
<feature type="domain" description="FAD/NAD(P)-binding" evidence="1">
    <location>
        <begin position="1"/>
        <end position="301"/>
    </location>
</feature>
<dbReference type="Gene3D" id="3.50.50.60">
    <property type="entry name" value="FAD/NAD(P)-binding domain"/>
    <property type="match status" value="2"/>
</dbReference>
<evidence type="ECO:0000313" key="3">
    <source>
        <dbReference type="Proteomes" id="UP001524944"/>
    </source>
</evidence>
<dbReference type="Pfam" id="PF07992">
    <property type="entry name" value="Pyr_redox_2"/>
    <property type="match status" value="1"/>
</dbReference>
<dbReference type="PRINTS" id="PR00469">
    <property type="entry name" value="PNDRDTASEII"/>
</dbReference>
<keyword evidence="3" id="KW-1185">Reference proteome</keyword>
<dbReference type="SUPFAM" id="SSF51971">
    <property type="entry name" value="Nucleotide-binding domain"/>
    <property type="match status" value="1"/>
</dbReference>
<comment type="caution">
    <text evidence="2">The sequence shown here is derived from an EMBL/GenBank/DDBJ whole genome shotgun (WGS) entry which is preliminary data.</text>
</comment>
<reference evidence="2 3" key="1">
    <citation type="submission" date="2022-08" db="EMBL/GenBank/DDBJ databases">
        <title>Proteogenomics of the novel Dehalobacterium formicoaceticum strain EZ94 highlights a key role of methyltransferases during anaerobic dichloromethane degradation.</title>
        <authorList>
            <person name="Wasmund K."/>
        </authorList>
    </citation>
    <scope>NUCLEOTIDE SEQUENCE [LARGE SCALE GENOMIC DNA]</scope>
    <source>
        <strain evidence="2 3">EZ94</strain>
    </source>
</reference>
<sequence>MKVAIVGSGPAGLTAAYYLAKKGYSVTVFEEKGILGGMLATVIPEYRLPKAKLQAEIDTIRALGVEFKTNCAVGVDKDVSLEELKEQGYQAIFIAVGAHLELKLNQPGEDLEGVISGITFLQNVNLGPVPDLTGKKVTVIGGGNVAIDTARCALRLGAREVHIVYRRKKEDMPALVEEVREAEVEGVQIHTMMNSTEILGQNGKVKALLGIKMRGGNFDLSGRRRSEPIPGSDFCIPTDIVIIAVGQTLKRDFLLGTGVDILEPGIIGVTPKTYLTSVEGIFAAGDCITGPSTVVEAVKGGKEAAANIDRYLGDDGNIIPNIPFERKLSGEIMEREQPRVHMHSLPLEHRFIGFDEVELGFSEEEAVREASRCLRCDVKK</sequence>
<evidence type="ECO:0000259" key="1">
    <source>
        <dbReference type="Pfam" id="PF07992"/>
    </source>
</evidence>
<dbReference type="RefSeq" id="WP_257912211.1">
    <property type="nucleotide sequence ID" value="NZ_JANPWE010000001.1"/>
</dbReference>
<dbReference type="PRINTS" id="PR00368">
    <property type="entry name" value="FADPNR"/>
</dbReference>
<dbReference type="PANTHER" id="PTHR42783">
    <property type="entry name" value="GLUTAMATE SYNTHASE [NADPH] SMALL CHAIN"/>
    <property type="match status" value="1"/>
</dbReference>
<name>A0ABT1Y3S0_9FIRM</name>
<proteinExistence type="predicted"/>
<evidence type="ECO:0000313" key="2">
    <source>
        <dbReference type="EMBL" id="MCR6544331.1"/>
    </source>
</evidence>
<dbReference type="InterPro" id="IPR023753">
    <property type="entry name" value="FAD/NAD-binding_dom"/>
</dbReference>
<organism evidence="2 3">
    <name type="scientific">Dehalobacterium formicoaceticum</name>
    <dbReference type="NCBI Taxonomy" id="51515"/>
    <lineage>
        <taxon>Bacteria</taxon>
        <taxon>Bacillati</taxon>
        <taxon>Bacillota</taxon>
        <taxon>Clostridia</taxon>
        <taxon>Eubacteriales</taxon>
        <taxon>Peptococcaceae</taxon>
        <taxon>Dehalobacterium</taxon>
    </lineage>
</organism>
<dbReference type="EMBL" id="JANPWE010000001">
    <property type="protein sequence ID" value="MCR6544331.1"/>
    <property type="molecule type" value="Genomic_DNA"/>
</dbReference>
<dbReference type="SUPFAM" id="SSF46548">
    <property type="entry name" value="alpha-helical ferredoxin"/>
    <property type="match status" value="1"/>
</dbReference>
<dbReference type="Proteomes" id="UP001524944">
    <property type="component" value="Unassembled WGS sequence"/>
</dbReference>
<accession>A0ABT1Y3S0</accession>